<dbReference type="Pfam" id="PF13560">
    <property type="entry name" value="HTH_31"/>
    <property type="match status" value="1"/>
</dbReference>
<dbReference type="InterPro" id="IPR001387">
    <property type="entry name" value="Cro/C1-type_HTH"/>
</dbReference>
<dbReference type="Pfam" id="PF13191">
    <property type="entry name" value="AAA_16"/>
    <property type="match status" value="1"/>
</dbReference>
<name>A0ABN3EZB3_9ACTN</name>
<dbReference type="SUPFAM" id="SSF47413">
    <property type="entry name" value="lambda repressor-like DNA-binding domains"/>
    <property type="match status" value="1"/>
</dbReference>
<dbReference type="PROSITE" id="PS50943">
    <property type="entry name" value="HTH_CROC1"/>
    <property type="match status" value="1"/>
</dbReference>
<dbReference type="EMBL" id="BAAATR010000064">
    <property type="protein sequence ID" value="GAA2278665.1"/>
    <property type="molecule type" value="Genomic_DNA"/>
</dbReference>
<keyword evidence="3" id="KW-1185">Reference proteome</keyword>
<dbReference type="SUPFAM" id="SSF52540">
    <property type="entry name" value="P-loop containing nucleoside triphosphate hydrolases"/>
    <property type="match status" value="1"/>
</dbReference>
<gene>
    <name evidence="2" type="ORF">GCM10010430_75780</name>
</gene>
<evidence type="ECO:0000313" key="3">
    <source>
        <dbReference type="Proteomes" id="UP001500305"/>
    </source>
</evidence>
<evidence type="ECO:0000313" key="2">
    <source>
        <dbReference type="EMBL" id="GAA2278665.1"/>
    </source>
</evidence>
<comment type="caution">
    <text evidence="2">The sequence shown here is derived from an EMBL/GenBank/DDBJ whole genome shotgun (WGS) entry which is preliminary data.</text>
</comment>
<dbReference type="RefSeq" id="WP_344641115.1">
    <property type="nucleotide sequence ID" value="NZ_BAAATR010000064.1"/>
</dbReference>
<dbReference type="InterPro" id="IPR041664">
    <property type="entry name" value="AAA_16"/>
</dbReference>
<dbReference type="Proteomes" id="UP001500305">
    <property type="component" value="Unassembled WGS sequence"/>
</dbReference>
<evidence type="ECO:0000259" key="1">
    <source>
        <dbReference type="PROSITE" id="PS50943"/>
    </source>
</evidence>
<dbReference type="Gene3D" id="1.10.260.40">
    <property type="entry name" value="lambda repressor-like DNA-binding domains"/>
    <property type="match status" value="1"/>
</dbReference>
<accession>A0ABN3EZB3</accession>
<proteinExistence type="predicted"/>
<sequence length="241" mass="25053">MTTFGEMLLELRRAAGLTQEELAEAAGLAARSIRDLERGRRARPQRRTVELLATALGLADADAAALLAASRSGRQAGPPADDGATGSGLLDRHSQLAVLERAAGAARAGQGAVVLVRAGAGMGKTSLVNAWAAAEQARGTRVVRASGAELEQDFAFAALRQLAEPLLARAGRAGRERLLSGPAELASHALRVDGTGDEGLSPEASLGVLHRLYWLMVHVADDGPLALVVDDVHWADGPSLR</sequence>
<feature type="domain" description="HTH cro/C1-type" evidence="1">
    <location>
        <begin position="8"/>
        <end position="63"/>
    </location>
</feature>
<protein>
    <recommendedName>
        <fullName evidence="1">HTH cro/C1-type domain-containing protein</fullName>
    </recommendedName>
</protein>
<dbReference type="SMART" id="SM00530">
    <property type="entry name" value="HTH_XRE"/>
    <property type="match status" value="1"/>
</dbReference>
<reference evidence="2 3" key="1">
    <citation type="journal article" date="2019" name="Int. J. Syst. Evol. Microbiol.">
        <title>The Global Catalogue of Microorganisms (GCM) 10K type strain sequencing project: providing services to taxonomists for standard genome sequencing and annotation.</title>
        <authorList>
            <consortium name="The Broad Institute Genomics Platform"/>
            <consortium name="The Broad Institute Genome Sequencing Center for Infectious Disease"/>
            <person name="Wu L."/>
            <person name="Ma J."/>
        </authorList>
    </citation>
    <scope>NUCLEOTIDE SEQUENCE [LARGE SCALE GENOMIC DNA]</scope>
    <source>
        <strain evidence="2 3">JCM 7356</strain>
    </source>
</reference>
<dbReference type="InterPro" id="IPR027417">
    <property type="entry name" value="P-loop_NTPase"/>
</dbReference>
<organism evidence="2 3">
    <name type="scientific">Kitasatospora cystarginea</name>
    <dbReference type="NCBI Taxonomy" id="58350"/>
    <lineage>
        <taxon>Bacteria</taxon>
        <taxon>Bacillati</taxon>
        <taxon>Actinomycetota</taxon>
        <taxon>Actinomycetes</taxon>
        <taxon>Kitasatosporales</taxon>
        <taxon>Streptomycetaceae</taxon>
        <taxon>Kitasatospora</taxon>
    </lineage>
</organism>
<dbReference type="InterPro" id="IPR010982">
    <property type="entry name" value="Lambda_DNA-bd_dom_sf"/>
</dbReference>